<evidence type="ECO:0000313" key="10">
    <source>
        <dbReference type="Proteomes" id="UP000694886"/>
    </source>
</evidence>
<feature type="binding site" evidence="6">
    <location>
        <position position="544"/>
    </location>
    <ligand>
        <name>FAD</name>
        <dbReference type="ChEBI" id="CHEBI:57692"/>
    </ligand>
</feature>
<dbReference type="Gene3D" id="3.30.410.40">
    <property type="match status" value="1"/>
</dbReference>
<dbReference type="InterPro" id="IPR000172">
    <property type="entry name" value="GMC_OxRdtase_N"/>
</dbReference>
<dbReference type="RefSeq" id="XP_017972935.1">
    <property type="nucleotide sequence ID" value="XM_018117446.1"/>
</dbReference>
<evidence type="ECO:0000259" key="9">
    <source>
        <dbReference type="Pfam" id="PF05199"/>
    </source>
</evidence>
<dbReference type="PANTHER" id="PTHR45968:SF15">
    <property type="entry name" value="PROTEIN HOTHEAD-LIKE ISOFORM X1"/>
    <property type="match status" value="1"/>
</dbReference>
<accession>A0AB32W335</accession>
<evidence type="ECO:0000256" key="6">
    <source>
        <dbReference type="PIRSR" id="PIRSR000137-2"/>
    </source>
</evidence>
<dbReference type="GeneID" id="18605475"/>
<dbReference type="GO" id="GO:0050660">
    <property type="term" value="F:flavin adenine dinucleotide binding"/>
    <property type="evidence" value="ECO:0007669"/>
    <property type="project" value="InterPro"/>
</dbReference>
<dbReference type="InterPro" id="IPR007867">
    <property type="entry name" value="GMC_OxRtase_C"/>
</dbReference>
<name>A0AB32W335_THECC</name>
<keyword evidence="3" id="KW-0285">Flavoprotein</keyword>
<reference evidence="11" key="2">
    <citation type="submission" date="2025-08" db="UniProtKB">
        <authorList>
            <consortium name="RefSeq"/>
        </authorList>
    </citation>
    <scope>IDENTIFICATION</scope>
</reference>
<evidence type="ECO:0000256" key="4">
    <source>
        <dbReference type="ARBA" id="ARBA00022729"/>
    </source>
</evidence>
<dbReference type="AlphaFoldDB" id="A0AB32W335"/>
<reference evidence="10" key="1">
    <citation type="journal article" date="1997" name="Nucleic Acids Res.">
        <title>tRNAscan-SE: a program for improved detection of transfer RNA genes in genomic sequence.</title>
        <authorList>
            <person name="Lowe T.M."/>
            <person name="Eddy S.R."/>
        </authorList>
    </citation>
    <scope>NUCLEOTIDE SEQUENCE [LARGE SCALE GENOMIC DNA]</scope>
    <source>
        <strain evidence="10">r\B97-61/B2</strain>
    </source>
</reference>
<dbReference type="Pfam" id="PF00732">
    <property type="entry name" value="GMC_oxred_N"/>
    <property type="match status" value="1"/>
</dbReference>
<comment type="similarity">
    <text evidence="2">Belongs to the GMC oxidoreductase family.</text>
</comment>
<evidence type="ECO:0000256" key="2">
    <source>
        <dbReference type="ARBA" id="ARBA00010790"/>
    </source>
</evidence>
<proteinExistence type="inferred from homology"/>
<organism evidence="10 11">
    <name type="scientific">Theobroma cacao</name>
    <name type="common">Cacao</name>
    <name type="synonym">Cocoa</name>
    <dbReference type="NCBI Taxonomy" id="3641"/>
    <lineage>
        <taxon>Eukaryota</taxon>
        <taxon>Viridiplantae</taxon>
        <taxon>Streptophyta</taxon>
        <taxon>Embryophyta</taxon>
        <taxon>Tracheophyta</taxon>
        <taxon>Spermatophyta</taxon>
        <taxon>Magnoliopsida</taxon>
        <taxon>eudicotyledons</taxon>
        <taxon>Gunneridae</taxon>
        <taxon>Pentapetalae</taxon>
        <taxon>rosids</taxon>
        <taxon>malvids</taxon>
        <taxon>Malvales</taxon>
        <taxon>Malvaceae</taxon>
        <taxon>Byttnerioideae</taxon>
        <taxon>Theobroma</taxon>
    </lineage>
</organism>
<comment type="cofactor">
    <cofactor evidence="1 6">
        <name>FAD</name>
        <dbReference type="ChEBI" id="CHEBI:57692"/>
    </cofactor>
</comment>
<evidence type="ECO:0000256" key="5">
    <source>
        <dbReference type="ARBA" id="ARBA00022827"/>
    </source>
</evidence>
<dbReference type="Pfam" id="PF05199">
    <property type="entry name" value="GMC_oxred_C"/>
    <property type="match status" value="1"/>
</dbReference>
<feature type="disulfide bond" evidence="7">
    <location>
        <begin position="452"/>
        <end position="507"/>
    </location>
</feature>
<gene>
    <name evidence="11" type="primary">LOC18605475</name>
</gene>
<dbReference type="GO" id="GO:0016614">
    <property type="term" value="F:oxidoreductase activity, acting on CH-OH group of donors"/>
    <property type="evidence" value="ECO:0007669"/>
    <property type="project" value="InterPro"/>
</dbReference>
<dbReference type="Gramene" id="Tc03v2_t013890.1">
    <property type="protein sequence ID" value="Tc03v2_p013890.1"/>
    <property type="gene ID" value="Tc03v2_g013890"/>
</dbReference>
<feature type="domain" description="Glucose-methanol-choline oxidoreductase N-terminal" evidence="8">
    <location>
        <begin position="55"/>
        <end position="328"/>
    </location>
</feature>
<dbReference type="SUPFAM" id="SSF51905">
    <property type="entry name" value="FAD/NAD(P)-binding domain"/>
    <property type="match status" value="1"/>
</dbReference>
<evidence type="ECO:0000256" key="1">
    <source>
        <dbReference type="ARBA" id="ARBA00001974"/>
    </source>
</evidence>
<keyword evidence="7" id="KW-1015">Disulfide bond</keyword>
<feature type="binding site" evidence="6">
    <location>
        <position position="242"/>
    </location>
    <ligand>
        <name>FAD</name>
        <dbReference type="ChEBI" id="CHEBI:57692"/>
    </ligand>
</feature>
<dbReference type="PIRSF" id="PIRSF000137">
    <property type="entry name" value="Alcohol_oxidase"/>
    <property type="match status" value="1"/>
</dbReference>
<evidence type="ECO:0000259" key="8">
    <source>
        <dbReference type="Pfam" id="PF00732"/>
    </source>
</evidence>
<dbReference type="KEGG" id="tcc:18605475"/>
<keyword evidence="5 6" id="KW-0274">FAD</keyword>
<feature type="binding site" evidence="6">
    <location>
        <begin position="555"/>
        <end position="556"/>
    </location>
    <ligand>
        <name>FAD</name>
        <dbReference type="ChEBI" id="CHEBI:57692"/>
    </ligand>
</feature>
<dbReference type="PANTHER" id="PTHR45968">
    <property type="entry name" value="OSJNBA0019K04.7 PROTEIN"/>
    <property type="match status" value="1"/>
</dbReference>
<dbReference type="InterPro" id="IPR051871">
    <property type="entry name" value="GMC_Oxidoreductase-Related"/>
</dbReference>
<dbReference type="SUPFAM" id="SSF54373">
    <property type="entry name" value="FAD-linked reductases, C-terminal domain"/>
    <property type="match status" value="1"/>
</dbReference>
<dbReference type="InterPro" id="IPR036188">
    <property type="entry name" value="FAD/NAD-bd_sf"/>
</dbReference>
<evidence type="ECO:0000256" key="7">
    <source>
        <dbReference type="PIRSR" id="PIRSR000137-3"/>
    </source>
</evidence>
<dbReference type="InterPro" id="IPR012132">
    <property type="entry name" value="GMC_OxRdtase"/>
</dbReference>
<evidence type="ECO:0000256" key="3">
    <source>
        <dbReference type="ARBA" id="ARBA00022630"/>
    </source>
</evidence>
<dbReference type="Gene3D" id="3.50.50.60">
    <property type="entry name" value="FAD/NAD(P)-binding domain"/>
    <property type="match status" value="1"/>
</dbReference>
<feature type="binding site" evidence="6">
    <location>
        <begin position="515"/>
        <end position="516"/>
    </location>
    <ligand>
        <name>FAD</name>
        <dbReference type="ChEBI" id="CHEBI:57692"/>
    </ligand>
</feature>
<protein>
    <submittedName>
        <fullName evidence="11">Protein HOTHEAD</fullName>
    </submittedName>
</protein>
<feature type="binding site" evidence="6">
    <location>
        <position position="129"/>
    </location>
    <ligand>
        <name>FAD</name>
        <dbReference type="ChEBI" id="CHEBI:57692"/>
    </ligand>
</feature>
<evidence type="ECO:0000313" key="11">
    <source>
        <dbReference type="RefSeq" id="XP_017972935.1"/>
    </source>
</evidence>
<feature type="binding site" evidence="6">
    <location>
        <begin position="83"/>
        <end position="84"/>
    </location>
    <ligand>
        <name>FAD</name>
        <dbReference type="ChEBI" id="CHEBI:57692"/>
    </ligand>
</feature>
<keyword evidence="4" id="KW-0732">Signal</keyword>
<feature type="domain" description="Glucose-methanol-choline oxidoreductase C-terminal" evidence="9">
    <location>
        <begin position="419"/>
        <end position="563"/>
    </location>
</feature>
<sequence>MSSLAEKAWQNMGLGSSMFLAVLVFVAHFHFCYAVKAPYYSFVQESTSAPQVSFYDYIIIGGGTAGCPLAATLSASANILVLERGGSPYANPGKSDKENFFPNLLDHSPGSYSQTFISEDGVYNSRARVLGGGSVINAGFYSHAEADFLKQAGLNEALVNHSYQWVEKKVAFKPPLLQWQSALRNGLLEAGVLPNNGFTYDHVFGTKVGGTIFDTDGHRHTAADLLEYANPLNIKVYLYATVQKIIFSTKVFSRPRADGVIFEDAMAVRHSAFLTRDSKSEVILAAGALGSPQTLMLSGVGPAHQLEALGIKVVMDQPMVGQGMVDNPLNVLFIPSPLPVELSLVSIVGITRFDSYIEACSGVSFAPTWTQRVAKELASILNQTEESSMSIFQEAIANSRSFLNTRIKGGIVFEKVKNPMSRGHLELRSTNPHDNPKVTFNYFQAPEDLRKCVQAMKTVINAINSEAFSNFRYKILSTEALLNLIVRLPLNLRPKHLTSAFSLEQFCIDTVMTIWHYHGGCLVGSVVDKDYKVHGVDALRIIDGSTFTRSPGTNPQATVMMLGRYMGLRILEERHFLKK</sequence>
<dbReference type="Proteomes" id="UP000694886">
    <property type="component" value="Chromosome 3"/>
</dbReference>